<dbReference type="InterPro" id="IPR056884">
    <property type="entry name" value="NPHP3-like_N"/>
</dbReference>
<evidence type="ECO:0000259" key="2">
    <source>
        <dbReference type="Pfam" id="PF22939"/>
    </source>
</evidence>
<dbReference type="AlphaFoldDB" id="A0A2T3Z5D5"/>
<evidence type="ECO:0000256" key="1">
    <source>
        <dbReference type="ARBA" id="ARBA00022737"/>
    </source>
</evidence>
<name>A0A2T3Z5D5_TRIA4</name>
<organism evidence="4 5">
    <name type="scientific">Trichoderma asperellum (strain ATCC 204424 / CBS 433.97 / NBRC 101777)</name>
    <dbReference type="NCBI Taxonomy" id="1042311"/>
    <lineage>
        <taxon>Eukaryota</taxon>
        <taxon>Fungi</taxon>
        <taxon>Dikarya</taxon>
        <taxon>Ascomycota</taxon>
        <taxon>Pezizomycotina</taxon>
        <taxon>Sordariomycetes</taxon>
        <taxon>Hypocreomycetidae</taxon>
        <taxon>Hypocreales</taxon>
        <taxon>Hypocreaceae</taxon>
        <taxon>Trichoderma</taxon>
    </lineage>
</organism>
<dbReference type="OrthoDB" id="195446at2759"/>
<keyword evidence="5" id="KW-1185">Reference proteome</keyword>
<evidence type="ECO:0000313" key="4">
    <source>
        <dbReference type="EMBL" id="PTB40005.1"/>
    </source>
</evidence>
<feature type="domain" description="GPI inositol-deacylase winged helix" evidence="2">
    <location>
        <begin position="348"/>
        <end position="429"/>
    </location>
</feature>
<sequence>MLTNVFLAIVGKVGKISKDVKKIHQNQERHVRNEILEWLTPVNYDAQHHEHLSQRSPGSGKRTFEDKNFQQFLNGDEKTLLCTGNPGAGKTILTSAVIEHLQHWQSSDDALGDEKKVRLAIIYFDYIRKESQRTIDILASLVKQLVRDEPSLPAVIENLQDKYRRIPAASRSDKDISEFSKVLKHLISDKSKKVFIVIDALDECENTDDFLLEIFTILQDTEAKLFATTRPSESVEKRFKNGLFLEISADSEDVQDYIRGRLSEFKVLSDENLDIRDEIKTYLKREIIAKISNAIDGIFLLAKFHVDSLRAMTTSKQIIKTLKILPRGPLAYQQAYEKTINRIRSQQREHQQLARRVLQWLACATREITALELRHALAIRSGSTSLADEEEFESSNVIIEVCQGLVMIEKESGVIRLLHHTALEYLHQNMTCLWSLEGSETM</sequence>
<dbReference type="EMBL" id="KZ679263">
    <property type="protein sequence ID" value="PTB40005.1"/>
    <property type="molecule type" value="Genomic_DNA"/>
</dbReference>
<accession>A0A2T3Z5D5</accession>
<evidence type="ECO:0000313" key="5">
    <source>
        <dbReference type="Proteomes" id="UP000240493"/>
    </source>
</evidence>
<reference evidence="4 5" key="1">
    <citation type="submission" date="2016-07" db="EMBL/GenBank/DDBJ databases">
        <title>Multiple horizontal gene transfer events from other fungi enriched the ability of initially mycotrophic Trichoderma (Ascomycota) to feed on dead plant biomass.</title>
        <authorList>
            <consortium name="DOE Joint Genome Institute"/>
            <person name="Aerts A."/>
            <person name="Atanasova L."/>
            <person name="Chenthamara K."/>
            <person name="Zhang J."/>
            <person name="Grujic M."/>
            <person name="Henrissat B."/>
            <person name="Kuo A."/>
            <person name="Salamov A."/>
            <person name="Lipzen A."/>
            <person name="Labutti K."/>
            <person name="Barry K."/>
            <person name="Miao Y."/>
            <person name="Rahimi M.J."/>
            <person name="Shen Q."/>
            <person name="Grigoriev I.V."/>
            <person name="Kubicek C.P."/>
            <person name="Druzhinina I.S."/>
        </authorList>
    </citation>
    <scope>NUCLEOTIDE SEQUENCE [LARGE SCALE GENOMIC DNA]</scope>
    <source>
        <strain evidence="4 5">CBS 433.97</strain>
    </source>
</reference>
<keyword evidence="1" id="KW-0677">Repeat</keyword>
<protein>
    <submittedName>
        <fullName evidence="4">Uncharacterized protein</fullName>
    </submittedName>
</protein>
<gene>
    <name evidence="4" type="ORF">M441DRAFT_142325</name>
</gene>
<feature type="non-terminal residue" evidence="4">
    <location>
        <position position="442"/>
    </location>
</feature>
<dbReference type="STRING" id="1042311.A0A2T3Z5D5"/>
<dbReference type="Pfam" id="PF22939">
    <property type="entry name" value="WHD_GPIID"/>
    <property type="match status" value="1"/>
</dbReference>
<dbReference type="PANTHER" id="PTHR10039:SF15">
    <property type="entry name" value="NACHT DOMAIN-CONTAINING PROTEIN"/>
    <property type="match status" value="1"/>
</dbReference>
<dbReference type="Proteomes" id="UP000240493">
    <property type="component" value="Unassembled WGS sequence"/>
</dbReference>
<dbReference type="InterPro" id="IPR027417">
    <property type="entry name" value="P-loop_NTPase"/>
</dbReference>
<feature type="domain" description="Nephrocystin 3-like N-terminal" evidence="3">
    <location>
        <begin position="58"/>
        <end position="230"/>
    </location>
</feature>
<dbReference type="SUPFAM" id="SSF52540">
    <property type="entry name" value="P-loop containing nucleoside triphosphate hydrolases"/>
    <property type="match status" value="1"/>
</dbReference>
<dbReference type="Gene3D" id="3.40.50.300">
    <property type="entry name" value="P-loop containing nucleotide triphosphate hydrolases"/>
    <property type="match status" value="1"/>
</dbReference>
<proteinExistence type="predicted"/>
<dbReference type="InterPro" id="IPR054471">
    <property type="entry name" value="GPIID_WHD"/>
</dbReference>
<evidence type="ECO:0000259" key="3">
    <source>
        <dbReference type="Pfam" id="PF24883"/>
    </source>
</evidence>
<dbReference type="PANTHER" id="PTHR10039">
    <property type="entry name" value="AMELOGENIN"/>
    <property type="match status" value="1"/>
</dbReference>
<dbReference type="Pfam" id="PF24883">
    <property type="entry name" value="NPHP3_N"/>
    <property type="match status" value="1"/>
</dbReference>